<organism evidence="1 2">
    <name type="scientific">Chryseobacterium fistulae</name>
    <dbReference type="NCBI Taxonomy" id="2675058"/>
    <lineage>
        <taxon>Bacteria</taxon>
        <taxon>Pseudomonadati</taxon>
        <taxon>Bacteroidota</taxon>
        <taxon>Flavobacteriia</taxon>
        <taxon>Flavobacteriales</taxon>
        <taxon>Weeksellaceae</taxon>
        <taxon>Chryseobacterium group</taxon>
        <taxon>Chryseobacterium</taxon>
    </lineage>
</organism>
<gene>
    <name evidence="1" type="ORF">CHRY9393_02864</name>
</gene>
<reference evidence="1 2" key="1">
    <citation type="submission" date="2020-01" db="EMBL/GenBank/DDBJ databases">
        <authorList>
            <person name="Rodrigo-Torres L."/>
            <person name="Arahal R. D."/>
            <person name="Lucena T."/>
        </authorList>
    </citation>
    <scope>NUCLEOTIDE SEQUENCE [LARGE SCALE GENOMIC DNA]</scope>
    <source>
        <strain evidence="1 2">CECT 9393</strain>
    </source>
</reference>
<keyword evidence="2" id="KW-1185">Reference proteome</keyword>
<accession>A0A6N4XVD1</accession>
<proteinExistence type="predicted"/>
<evidence type="ECO:0000313" key="2">
    <source>
        <dbReference type="Proteomes" id="UP000445309"/>
    </source>
</evidence>
<dbReference type="EMBL" id="CACVBY010000082">
    <property type="protein sequence ID" value="CAA7391210.1"/>
    <property type="molecule type" value="Genomic_DNA"/>
</dbReference>
<dbReference type="AlphaFoldDB" id="A0A6N4XVD1"/>
<dbReference type="Proteomes" id="UP000445309">
    <property type="component" value="Unassembled WGS sequence"/>
</dbReference>
<name>A0A6N4XVD1_9FLAO</name>
<protein>
    <submittedName>
        <fullName evidence="1">Uncharacterized protein</fullName>
    </submittedName>
</protein>
<sequence>MFKKASNEAFFMNKRQFILGVFTETITIYKR</sequence>
<evidence type="ECO:0000313" key="1">
    <source>
        <dbReference type="EMBL" id="CAA7391210.1"/>
    </source>
</evidence>